<dbReference type="Proteomes" id="UP000518315">
    <property type="component" value="Unassembled WGS sequence"/>
</dbReference>
<dbReference type="EMBL" id="JACHXH010000036">
    <property type="protein sequence ID" value="MBB3138696.1"/>
    <property type="molecule type" value="Genomic_DNA"/>
</dbReference>
<sequence>MTSSKRESFDMDAGRDMPAFRRSAIITREGAAGL</sequence>
<accession>A0A7W5G3U7</accession>
<keyword evidence="2" id="KW-1185">Reference proteome</keyword>
<organism evidence="1 2">
    <name type="scientific">Rhizobium pisi</name>
    <dbReference type="NCBI Taxonomy" id="574561"/>
    <lineage>
        <taxon>Bacteria</taxon>
        <taxon>Pseudomonadati</taxon>
        <taxon>Pseudomonadota</taxon>
        <taxon>Alphaproteobacteria</taxon>
        <taxon>Hyphomicrobiales</taxon>
        <taxon>Rhizobiaceae</taxon>
        <taxon>Rhizobium/Agrobacterium group</taxon>
        <taxon>Rhizobium</taxon>
    </lineage>
</organism>
<reference evidence="1 2" key="1">
    <citation type="submission" date="2020-08" db="EMBL/GenBank/DDBJ databases">
        <title>Genomic Encyclopedia of Type Strains, Phase III (KMG-III): the genomes of soil and plant-associated and newly described type strains.</title>
        <authorList>
            <person name="Whitman W."/>
        </authorList>
    </citation>
    <scope>NUCLEOTIDE SEQUENCE [LARGE SCALE GENOMIC DNA]</scope>
    <source>
        <strain evidence="1 2">CECT 4113</strain>
    </source>
</reference>
<name>A0A7W5G3U7_9HYPH</name>
<dbReference type="AlphaFoldDB" id="A0A7W5G3U7"/>
<protein>
    <submittedName>
        <fullName evidence="1">Uncharacterized protein</fullName>
    </submittedName>
</protein>
<gene>
    <name evidence="1" type="ORF">FHS26_006475</name>
</gene>
<evidence type="ECO:0000313" key="2">
    <source>
        <dbReference type="Proteomes" id="UP000518315"/>
    </source>
</evidence>
<proteinExistence type="predicted"/>
<evidence type="ECO:0000313" key="1">
    <source>
        <dbReference type="EMBL" id="MBB3138696.1"/>
    </source>
</evidence>
<comment type="caution">
    <text evidence="1">The sequence shown here is derived from an EMBL/GenBank/DDBJ whole genome shotgun (WGS) entry which is preliminary data.</text>
</comment>